<keyword evidence="1" id="KW-1133">Transmembrane helix</keyword>
<evidence type="ECO:0000256" key="1">
    <source>
        <dbReference type="SAM" id="Phobius"/>
    </source>
</evidence>
<name>A0AAN6T294_9PEZI</name>
<protein>
    <submittedName>
        <fullName evidence="2">Uncharacterized protein</fullName>
    </submittedName>
</protein>
<dbReference type="AlphaFoldDB" id="A0AAN6T294"/>
<reference evidence="2" key="1">
    <citation type="journal article" date="2023" name="Mol. Phylogenet. Evol.">
        <title>Genome-scale phylogeny and comparative genomics of the fungal order Sordariales.</title>
        <authorList>
            <person name="Hensen N."/>
            <person name="Bonometti L."/>
            <person name="Westerberg I."/>
            <person name="Brannstrom I.O."/>
            <person name="Guillou S."/>
            <person name="Cros-Aarteil S."/>
            <person name="Calhoun S."/>
            <person name="Haridas S."/>
            <person name="Kuo A."/>
            <person name="Mondo S."/>
            <person name="Pangilinan J."/>
            <person name="Riley R."/>
            <person name="LaButti K."/>
            <person name="Andreopoulos B."/>
            <person name="Lipzen A."/>
            <person name="Chen C."/>
            <person name="Yan M."/>
            <person name="Daum C."/>
            <person name="Ng V."/>
            <person name="Clum A."/>
            <person name="Steindorff A."/>
            <person name="Ohm R.A."/>
            <person name="Martin F."/>
            <person name="Silar P."/>
            <person name="Natvig D.O."/>
            <person name="Lalanne C."/>
            <person name="Gautier V."/>
            <person name="Ament-Velasquez S.L."/>
            <person name="Kruys A."/>
            <person name="Hutchinson M.I."/>
            <person name="Powell A.J."/>
            <person name="Barry K."/>
            <person name="Miller A.N."/>
            <person name="Grigoriev I.V."/>
            <person name="Debuchy R."/>
            <person name="Gladieux P."/>
            <person name="Hiltunen Thoren M."/>
            <person name="Johannesson H."/>
        </authorList>
    </citation>
    <scope>NUCLEOTIDE SEQUENCE</scope>
    <source>
        <strain evidence="2">CBS 757.83</strain>
    </source>
</reference>
<proteinExistence type="predicted"/>
<feature type="transmembrane region" description="Helical" evidence="1">
    <location>
        <begin position="6"/>
        <end position="27"/>
    </location>
</feature>
<keyword evidence="1" id="KW-0472">Membrane</keyword>
<keyword evidence="1" id="KW-0812">Transmembrane</keyword>
<comment type="caution">
    <text evidence="2">The sequence shown here is derived from an EMBL/GenBank/DDBJ whole genome shotgun (WGS) entry which is preliminary data.</text>
</comment>
<dbReference type="EMBL" id="MU863632">
    <property type="protein sequence ID" value="KAK4102133.1"/>
    <property type="molecule type" value="Genomic_DNA"/>
</dbReference>
<reference evidence="2" key="2">
    <citation type="submission" date="2023-05" db="EMBL/GenBank/DDBJ databases">
        <authorList>
            <consortium name="Lawrence Berkeley National Laboratory"/>
            <person name="Steindorff A."/>
            <person name="Hensen N."/>
            <person name="Bonometti L."/>
            <person name="Westerberg I."/>
            <person name="Brannstrom I.O."/>
            <person name="Guillou S."/>
            <person name="Cros-Aarteil S."/>
            <person name="Calhoun S."/>
            <person name="Haridas S."/>
            <person name="Kuo A."/>
            <person name="Mondo S."/>
            <person name="Pangilinan J."/>
            <person name="Riley R."/>
            <person name="Labutti K."/>
            <person name="Andreopoulos B."/>
            <person name="Lipzen A."/>
            <person name="Chen C."/>
            <person name="Yanf M."/>
            <person name="Daum C."/>
            <person name="Ng V."/>
            <person name="Clum A."/>
            <person name="Ohm R."/>
            <person name="Martin F."/>
            <person name="Silar P."/>
            <person name="Natvig D."/>
            <person name="Lalanne C."/>
            <person name="Gautier V."/>
            <person name="Ament-Velasquez S.L."/>
            <person name="Kruys A."/>
            <person name="Hutchinson M.I."/>
            <person name="Powell A.J."/>
            <person name="Barry K."/>
            <person name="Miller A.N."/>
            <person name="Grigoriev I.V."/>
            <person name="Debuchy R."/>
            <person name="Gladieux P."/>
            <person name="Thoren M.H."/>
            <person name="Johannesson H."/>
        </authorList>
    </citation>
    <scope>NUCLEOTIDE SEQUENCE</scope>
    <source>
        <strain evidence="2">CBS 757.83</strain>
    </source>
</reference>
<keyword evidence="3" id="KW-1185">Reference proteome</keyword>
<sequence>MISLRYPCFILLSFVSWAAILTCVLHWPYPRPRSRGGFWGWRDYRTSPFQGSKWVHSFVLSDYVAQHSRRRASYLLIIIPAALGWDTVG</sequence>
<accession>A0AAN6T294</accession>
<evidence type="ECO:0000313" key="3">
    <source>
        <dbReference type="Proteomes" id="UP001305647"/>
    </source>
</evidence>
<evidence type="ECO:0000313" key="2">
    <source>
        <dbReference type="EMBL" id="KAK4102133.1"/>
    </source>
</evidence>
<gene>
    <name evidence="2" type="ORF">N658DRAFT_352793</name>
</gene>
<organism evidence="2 3">
    <name type="scientific">Parathielavia hyrcaniae</name>
    <dbReference type="NCBI Taxonomy" id="113614"/>
    <lineage>
        <taxon>Eukaryota</taxon>
        <taxon>Fungi</taxon>
        <taxon>Dikarya</taxon>
        <taxon>Ascomycota</taxon>
        <taxon>Pezizomycotina</taxon>
        <taxon>Sordariomycetes</taxon>
        <taxon>Sordariomycetidae</taxon>
        <taxon>Sordariales</taxon>
        <taxon>Chaetomiaceae</taxon>
        <taxon>Parathielavia</taxon>
    </lineage>
</organism>
<dbReference type="Proteomes" id="UP001305647">
    <property type="component" value="Unassembled WGS sequence"/>
</dbReference>